<dbReference type="PROSITE" id="PS51257">
    <property type="entry name" value="PROKAR_LIPOPROTEIN"/>
    <property type="match status" value="1"/>
</dbReference>
<dbReference type="InterPro" id="IPR006059">
    <property type="entry name" value="SBP"/>
</dbReference>
<dbReference type="AlphaFoldDB" id="A0A455SWF0"/>
<dbReference type="Pfam" id="PF13416">
    <property type="entry name" value="SBP_bac_8"/>
    <property type="match status" value="1"/>
</dbReference>
<dbReference type="InterPro" id="IPR050490">
    <property type="entry name" value="Bact_solute-bd_prot1"/>
</dbReference>
<accession>A0A455SWF0</accession>
<dbReference type="SUPFAM" id="SSF53850">
    <property type="entry name" value="Periplasmic binding protein-like II"/>
    <property type="match status" value="1"/>
</dbReference>
<sequence>MVSSMTRRHFFVNGSKIIVGSTMLGAALAACGGSGGSAQDNKLRYWVLGYSPKGGNDTGKLTDAAVAAFKKSHAGLTVDVTGYTGDQAGFTKLVQAVQSGSTVDVFRLPSDVLQQLVAQKSVAPIDDFLTEDDKKDIYPQLLDSVRGDDGKHYSWPLWVPPVGMFLNLDIFKERGVEVPPDDWTYEQFVDIAKRLTFTRSNGQKVYGYSGVIDAGVVNTWPIIMGDGAYPLSKDNKKYTFNTPEGYSGLQKLVDLALKYKVTPPDFGTQAPADLITGFSEKRNYAMYSEPSGSSKTYRNKNMNFVVKPMPIGASGKHITAGGIGLISVANLRDENKLKLAMEMARYLTGSQVAKDVDGYYLAPGSRKSVVVQDPINMFTPFVEYTYITPMIKQWPQIRKILHDSIQKAVLGKISVKEALDGPASEINSILSGS</sequence>
<dbReference type="PANTHER" id="PTHR43649:SF30">
    <property type="entry name" value="ABC TRANSPORTER SUBSTRATE-BINDING PROTEIN"/>
    <property type="match status" value="1"/>
</dbReference>
<dbReference type="PANTHER" id="PTHR43649">
    <property type="entry name" value="ARABINOSE-BINDING PROTEIN-RELATED"/>
    <property type="match status" value="1"/>
</dbReference>
<evidence type="ECO:0000313" key="1">
    <source>
        <dbReference type="EMBL" id="BBH91501.1"/>
    </source>
</evidence>
<reference evidence="1" key="1">
    <citation type="submission" date="2018-12" db="EMBL/GenBank/DDBJ databases">
        <title>Novel natural products biosynthetic potential of the class Ktedonobacteria.</title>
        <authorList>
            <person name="Zheng Y."/>
            <person name="Saitou A."/>
            <person name="Wang C.M."/>
            <person name="Toyoda A."/>
            <person name="Minakuchi Y."/>
            <person name="Sekiguchi Y."/>
            <person name="Ueda K."/>
            <person name="Takano H."/>
            <person name="Sakai Y."/>
            <person name="Yokota A."/>
            <person name="Yabe S."/>
        </authorList>
    </citation>
    <scope>NUCLEOTIDE SEQUENCE</scope>
    <source>
        <strain evidence="1">COM3</strain>
    </source>
</reference>
<name>A0A455SWF0_9CHLR</name>
<dbReference type="EMBL" id="AP019376">
    <property type="protein sequence ID" value="BBH91501.1"/>
    <property type="molecule type" value="Genomic_DNA"/>
</dbReference>
<protein>
    <submittedName>
        <fullName evidence="1">Sugar-binding protein</fullName>
    </submittedName>
</protein>
<gene>
    <name evidence="1" type="ORF">KTC_62520</name>
</gene>
<proteinExistence type="predicted"/>
<dbReference type="Gene3D" id="3.40.190.10">
    <property type="entry name" value="Periplasmic binding protein-like II"/>
    <property type="match status" value="1"/>
</dbReference>
<organism evidence="1">
    <name type="scientific">Thermosporothrix sp. COM3</name>
    <dbReference type="NCBI Taxonomy" id="2490863"/>
    <lineage>
        <taxon>Bacteria</taxon>
        <taxon>Bacillati</taxon>
        <taxon>Chloroflexota</taxon>
        <taxon>Ktedonobacteria</taxon>
        <taxon>Ktedonobacterales</taxon>
        <taxon>Thermosporotrichaceae</taxon>
        <taxon>Thermosporothrix</taxon>
    </lineage>
</organism>